<dbReference type="CDD" id="cd09272">
    <property type="entry name" value="RNase_HI_RT_Ty1"/>
    <property type="match status" value="1"/>
</dbReference>
<organism evidence="2 3">
    <name type="scientific">Lactuca virosa</name>
    <dbReference type="NCBI Taxonomy" id="75947"/>
    <lineage>
        <taxon>Eukaryota</taxon>
        <taxon>Viridiplantae</taxon>
        <taxon>Streptophyta</taxon>
        <taxon>Embryophyta</taxon>
        <taxon>Tracheophyta</taxon>
        <taxon>Spermatophyta</taxon>
        <taxon>Magnoliopsida</taxon>
        <taxon>eudicotyledons</taxon>
        <taxon>Gunneridae</taxon>
        <taxon>Pentapetalae</taxon>
        <taxon>asterids</taxon>
        <taxon>campanulids</taxon>
        <taxon>Asterales</taxon>
        <taxon>Asteraceae</taxon>
        <taxon>Cichorioideae</taxon>
        <taxon>Cichorieae</taxon>
        <taxon>Lactucinae</taxon>
        <taxon>Lactuca</taxon>
    </lineage>
</organism>
<dbReference type="PANTHER" id="PTHR11439:SF517">
    <property type="entry name" value="CYSTEINE-RICH RLK (RECEPTOR-LIKE PROTEIN KINASE) 8"/>
    <property type="match status" value="1"/>
</dbReference>
<evidence type="ECO:0000313" key="2">
    <source>
        <dbReference type="EMBL" id="CAH1426641.1"/>
    </source>
</evidence>
<proteinExistence type="predicted"/>
<sequence>MLVQIYVDDIIFGSTDPALSREFEDLMKSKFEMSMMGKINNFLGLNIRQNREGIFINQEKYTKNLLEKFGLTNSTKLRVPMATGIKLTPSLDKPAVDITLYRSMIGSLLYLTASRPDIMFSVCNCARYQSNPREPHLTAVKNIFRYLKGTISLGLWYPSNTGFFVQAYSDVDLGGCNLDRKSTSGGCQFLDGKLVSWQSKKQTCVSISTAEAEYVAAAACTSQIYGSKHSKTKHIALRYHFIKDHVEDGNIEVHFVKTTDQLADIFTKPLDEKSLVRIIEGLGMIDGNYVPCEKGE</sequence>
<evidence type="ECO:0000313" key="3">
    <source>
        <dbReference type="Proteomes" id="UP001157418"/>
    </source>
</evidence>
<name>A0AAU9MMD6_9ASTR</name>
<accession>A0AAU9MMD6</accession>
<dbReference type="Pfam" id="PF07727">
    <property type="entry name" value="RVT_2"/>
    <property type="match status" value="1"/>
</dbReference>
<gene>
    <name evidence="2" type="ORF">LVIROSA_LOCUS13710</name>
</gene>
<reference evidence="2 3" key="1">
    <citation type="submission" date="2022-01" db="EMBL/GenBank/DDBJ databases">
        <authorList>
            <person name="Xiong W."/>
            <person name="Schranz E."/>
        </authorList>
    </citation>
    <scope>NUCLEOTIDE SEQUENCE [LARGE SCALE GENOMIC DNA]</scope>
</reference>
<dbReference type="AlphaFoldDB" id="A0AAU9MMD6"/>
<dbReference type="InterPro" id="IPR043502">
    <property type="entry name" value="DNA/RNA_pol_sf"/>
</dbReference>
<dbReference type="Proteomes" id="UP001157418">
    <property type="component" value="Unassembled WGS sequence"/>
</dbReference>
<dbReference type="PANTHER" id="PTHR11439">
    <property type="entry name" value="GAG-POL-RELATED RETROTRANSPOSON"/>
    <property type="match status" value="1"/>
</dbReference>
<keyword evidence="3" id="KW-1185">Reference proteome</keyword>
<feature type="domain" description="Reverse transcriptase Ty1/copia-type" evidence="1">
    <location>
        <begin position="1"/>
        <end position="82"/>
    </location>
</feature>
<comment type="caution">
    <text evidence="2">The sequence shown here is derived from an EMBL/GenBank/DDBJ whole genome shotgun (WGS) entry which is preliminary data.</text>
</comment>
<protein>
    <recommendedName>
        <fullName evidence="1">Reverse transcriptase Ty1/copia-type domain-containing protein</fullName>
    </recommendedName>
</protein>
<evidence type="ECO:0000259" key="1">
    <source>
        <dbReference type="Pfam" id="PF07727"/>
    </source>
</evidence>
<dbReference type="InterPro" id="IPR013103">
    <property type="entry name" value="RVT_2"/>
</dbReference>
<dbReference type="EMBL" id="CAKMRJ010002223">
    <property type="protein sequence ID" value="CAH1426641.1"/>
    <property type="molecule type" value="Genomic_DNA"/>
</dbReference>
<dbReference type="SUPFAM" id="SSF56672">
    <property type="entry name" value="DNA/RNA polymerases"/>
    <property type="match status" value="1"/>
</dbReference>